<dbReference type="InterPro" id="IPR045057">
    <property type="entry name" value="Gcn5-rel_NAT"/>
</dbReference>
<dbReference type="InterPro" id="IPR000182">
    <property type="entry name" value="GNAT_dom"/>
</dbReference>
<dbReference type="InterPro" id="IPR031165">
    <property type="entry name" value="GNAT_YJDJ"/>
</dbReference>
<reference evidence="5" key="2">
    <citation type="submission" date="2017-04" db="EMBL/GenBank/DDBJ databases">
        <title>Function of individual gut microbiota members based on whole genome sequencing of pure cultures obtained from chicken caecum.</title>
        <authorList>
            <person name="Medvecky M."/>
            <person name="Cejkova D."/>
            <person name="Polansky O."/>
            <person name="Karasova D."/>
            <person name="Kubasova T."/>
            <person name="Cizek A."/>
            <person name="Rychlik I."/>
        </authorList>
    </citation>
    <scope>NUCLEOTIDE SEQUENCE [LARGE SCALE GENOMIC DNA]</scope>
    <source>
        <strain evidence="5">An144</strain>
    </source>
</reference>
<comment type="caution">
    <text evidence="3">The sequence shown here is derived from an EMBL/GenBank/DDBJ whole genome shotgun (WGS) entry which is preliminary data.</text>
</comment>
<evidence type="ECO:0000313" key="6">
    <source>
        <dbReference type="Proteomes" id="UP000252800"/>
    </source>
</evidence>
<feature type="domain" description="N-acetyltransferase" evidence="2">
    <location>
        <begin position="85"/>
        <end position="172"/>
    </location>
</feature>
<dbReference type="Pfam" id="PF14542">
    <property type="entry name" value="Acetyltransf_CG"/>
    <property type="match status" value="1"/>
</dbReference>
<dbReference type="GO" id="GO:0016747">
    <property type="term" value="F:acyltransferase activity, transferring groups other than amino-acyl groups"/>
    <property type="evidence" value="ECO:0007669"/>
    <property type="project" value="InterPro"/>
</dbReference>
<dbReference type="PANTHER" id="PTHR31435">
    <property type="entry name" value="PROTEIN NATD1"/>
    <property type="match status" value="1"/>
</dbReference>
<dbReference type="CDD" id="cd04301">
    <property type="entry name" value="NAT_SF"/>
    <property type="match status" value="1"/>
</dbReference>
<evidence type="ECO:0000313" key="3">
    <source>
        <dbReference type="EMBL" id="OUQ11551.1"/>
    </source>
</evidence>
<evidence type="ECO:0000313" key="4">
    <source>
        <dbReference type="EMBL" id="RBR31630.1"/>
    </source>
</evidence>
<evidence type="ECO:0000259" key="1">
    <source>
        <dbReference type="PROSITE" id="PS51186"/>
    </source>
</evidence>
<organism evidence="3 5">
    <name type="scientific">Enterococcus cecorum</name>
    <dbReference type="NCBI Taxonomy" id="44008"/>
    <lineage>
        <taxon>Bacteria</taxon>
        <taxon>Bacillati</taxon>
        <taxon>Bacillota</taxon>
        <taxon>Bacilli</taxon>
        <taxon>Lactobacillales</taxon>
        <taxon>Enterococcaceae</taxon>
        <taxon>Enterococcus</taxon>
    </lineage>
</organism>
<protein>
    <submittedName>
        <fullName evidence="3">GNAT family acetyltransferase</fullName>
    </submittedName>
</protein>
<dbReference type="Proteomes" id="UP000196074">
    <property type="component" value="Unassembled WGS sequence"/>
</dbReference>
<proteinExistence type="predicted"/>
<accession>A0A1Y4R382</accession>
<dbReference type="PROSITE" id="PS51729">
    <property type="entry name" value="GNAT_YJDJ"/>
    <property type="match status" value="1"/>
</dbReference>
<name>A0A1Y4R382_9ENTE</name>
<dbReference type="SUPFAM" id="SSF55729">
    <property type="entry name" value="Acyl-CoA N-acyltransferases (Nat)"/>
    <property type="match status" value="1"/>
</dbReference>
<feature type="domain" description="N-acetyltransferase" evidence="1">
    <location>
        <begin position="50"/>
        <end position="173"/>
    </location>
</feature>
<reference evidence="4 6" key="1">
    <citation type="submission" date="2015-06" db="EMBL/GenBank/DDBJ databases">
        <title>The Genome Sequence of Enterococcus cecorum 170AEA1.</title>
        <authorList>
            <consortium name="The Broad Institute Genomics Platform"/>
            <consortium name="The Broad Institute Genome Sequencing Center for Infectious Disease"/>
            <person name="Earl A.M."/>
            <person name="Van Tyne D."/>
            <person name="Lebreton F."/>
            <person name="Saavedra J.T."/>
            <person name="Gilmore M.S."/>
            <person name="Manson McGuire A."/>
            <person name="Clock S."/>
            <person name="Crupain M."/>
            <person name="Rangan U."/>
            <person name="Young S."/>
            <person name="Abouelleil A."/>
            <person name="Cao P."/>
            <person name="Chapman S.B."/>
            <person name="Griggs A."/>
            <person name="Priest M."/>
            <person name="Shea T."/>
            <person name="Wortman J."/>
            <person name="Nusbaum C."/>
            <person name="Birren B."/>
        </authorList>
    </citation>
    <scope>NUCLEOTIDE SEQUENCE [LARGE SCALE GENOMIC DNA]</scope>
    <source>
        <strain evidence="4 6">170AEA1</strain>
    </source>
</reference>
<dbReference type="Gene3D" id="3.40.630.30">
    <property type="match status" value="1"/>
</dbReference>
<dbReference type="EMBL" id="LEOY01000002">
    <property type="protein sequence ID" value="RBR31630.1"/>
    <property type="molecule type" value="Genomic_DNA"/>
</dbReference>
<gene>
    <name evidence="3" type="ORF">B5E88_01445</name>
    <name evidence="4" type="ORF">EB18_00052</name>
</gene>
<evidence type="ECO:0000259" key="2">
    <source>
        <dbReference type="PROSITE" id="PS51729"/>
    </source>
</evidence>
<dbReference type="PROSITE" id="PS51186">
    <property type="entry name" value="GNAT"/>
    <property type="match status" value="1"/>
</dbReference>
<evidence type="ECO:0000313" key="5">
    <source>
        <dbReference type="Proteomes" id="UP000196074"/>
    </source>
</evidence>
<dbReference type="Proteomes" id="UP000252800">
    <property type="component" value="Unassembled WGS sequence"/>
</dbReference>
<reference evidence="3" key="3">
    <citation type="journal article" date="2018" name="BMC Genomics">
        <title>Whole genome sequencing and function prediction of 133 gut anaerobes isolated from chicken caecum in pure cultures.</title>
        <authorList>
            <person name="Medvecky M."/>
            <person name="Cejkova D."/>
            <person name="Polansky O."/>
            <person name="Karasova D."/>
            <person name="Kubasova T."/>
            <person name="Cizek A."/>
            <person name="Rychlik I."/>
        </authorList>
    </citation>
    <scope>NUCLEOTIDE SEQUENCE</scope>
    <source>
        <strain evidence="3">An144</strain>
    </source>
</reference>
<sequence length="173" mass="19933">MTVTEEELLAQGYRKYTGEKVDIYYNRNICEHVSNCVRGNPQVFEVGRKPWILSDNGEAQEVMRVVNTCTTGALKYVYKGENEMEFRLEENRFALLDGDKEIGEMTWSLGDSQIMIIDHTFVDPGYRGQGLAEQLVAHGVAFAREHHYQVIPLCPFAKKEFSQKSEYQDVLRK</sequence>
<dbReference type="PANTHER" id="PTHR31435:SF10">
    <property type="entry name" value="BSR4717 PROTEIN"/>
    <property type="match status" value="1"/>
</dbReference>
<dbReference type="AlphaFoldDB" id="A0A1Y4R382"/>
<dbReference type="EMBL" id="NFLC01000002">
    <property type="protein sequence ID" value="OUQ11551.1"/>
    <property type="molecule type" value="Genomic_DNA"/>
</dbReference>
<keyword evidence="3" id="KW-0808">Transferase</keyword>
<dbReference type="InterPro" id="IPR016181">
    <property type="entry name" value="Acyl_CoA_acyltransferase"/>
</dbReference>
<dbReference type="InterPro" id="IPR010693">
    <property type="entry name" value="Divergent_4Fe-4S_mono-cluster"/>
</dbReference>
<dbReference type="Pfam" id="PF06902">
    <property type="entry name" value="Fer4_19"/>
    <property type="match status" value="1"/>
</dbReference>